<dbReference type="EMBL" id="WJXZ01000011">
    <property type="protein sequence ID" value="MRS63216.1"/>
    <property type="molecule type" value="Genomic_DNA"/>
</dbReference>
<reference evidence="1 2" key="1">
    <citation type="journal article" date="2018" name="Antonie Van Leeuwenhoek">
        <title>Larkinella terrae sp. nov., isolated from soil on Jeju Island, South Korea.</title>
        <authorList>
            <person name="Ten L.N."/>
            <person name="Jeon J."/>
            <person name="Park S.J."/>
            <person name="Park S."/>
            <person name="Lee S.Y."/>
            <person name="Kim M.K."/>
            <person name="Jung H.Y."/>
        </authorList>
    </citation>
    <scope>NUCLEOTIDE SEQUENCE [LARGE SCALE GENOMIC DNA]</scope>
    <source>
        <strain evidence="1 2">KCTC 52001</strain>
    </source>
</reference>
<comment type="caution">
    <text evidence="1">The sequence shown here is derived from an EMBL/GenBank/DDBJ whole genome shotgun (WGS) entry which is preliminary data.</text>
</comment>
<gene>
    <name evidence="1" type="ORF">GJJ30_18090</name>
</gene>
<protein>
    <submittedName>
        <fullName evidence="1">Uncharacterized protein</fullName>
    </submittedName>
</protein>
<dbReference type="Proteomes" id="UP000441754">
    <property type="component" value="Unassembled WGS sequence"/>
</dbReference>
<dbReference type="OrthoDB" id="9935633at2"/>
<proteinExistence type="predicted"/>
<organism evidence="1 2">
    <name type="scientific">Larkinella terrae</name>
    <dbReference type="NCBI Taxonomy" id="2025311"/>
    <lineage>
        <taxon>Bacteria</taxon>
        <taxon>Pseudomonadati</taxon>
        <taxon>Bacteroidota</taxon>
        <taxon>Cytophagia</taxon>
        <taxon>Cytophagales</taxon>
        <taxon>Spirosomataceae</taxon>
        <taxon>Larkinella</taxon>
    </lineage>
</organism>
<sequence length="60" mass="6868">MKTATKQTVQLPKPTVTTDPILDEVFGDSPLFPEKLKQAEEQIHQHGLPKELYPLQKKQK</sequence>
<accession>A0A7K0ENZ2</accession>
<evidence type="ECO:0000313" key="2">
    <source>
        <dbReference type="Proteomes" id="UP000441754"/>
    </source>
</evidence>
<name>A0A7K0ENZ2_9BACT</name>
<dbReference type="RefSeq" id="WP_154176593.1">
    <property type="nucleotide sequence ID" value="NZ_WJXZ01000011.1"/>
</dbReference>
<keyword evidence="2" id="KW-1185">Reference proteome</keyword>
<evidence type="ECO:0000313" key="1">
    <source>
        <dbReference type="EMBL" id="MRS63216.1"/>
    </source>
</evidence>
<dbReference type="AlphaFoldDB" id="A0A7K0ENZ2"/>